<sequence length="198" mass="21967">MLFSFKPCFCAPKLAIVLALLVMILNLFVPQEVQAAVVLEEPHFCGPFRSEAETLPNIVPALYDVVSGAPGEERNWQLLHELFAPTATITPLFHREGMPDISVLTASEFVELNKLLFKDVGFYETETYNQTIQVGHMATVISAYESRESPNKPAYSKGINTFQLVNDGRRWCVISVTWDSDKGGHDIAGSIAEVFGTE</sequence>
<evidence type="ECO:0008006" key="3">
    <source>
        <dbReference type="Google" id="ProtNLM"/>
    </source>
</evidence>
<proteinExistence type="predicted"/>
<evidence type="ECO:0000313" key="1">
    <source>
        <dbReference type="EMBL" id="MFC3203723.1"/>
    </source>
</evidence>
<reference evidence="2" key="1">
    <citation type="journal article" date="2019" name="Int. J. Syst. Evol. Microbiol.">
        <title>The Global Catalogue of Microorganisms (GCM) 10K type strain sequencing project: providing services to taxonomists for standard genome sequencing and annotation.</title>
        <authorList>
            <consortium name="The Broad Institute Genomics Platform"/>
            <consortium name="The Broad Institute Genome Sequencing Center for Infectious Disease"/>
            <person name="Wu L."/>
            <person name="Ma J."/>
        </authorList>
    </citation>
    <scope>NUCLEOTIDE SEQUENCE [LARGE SCALE GENOMIC DNA]</scope>
    <source>
        <strain evidence="2">KCTC 52449</strain>
    </source>
</reference>
<organism evidence="1 2">
    <name type="scientific">Alteromonas oceani</name>
    <dbReference type="NCBI Taxonomy" id="2071609"/>
    <lineage>
        <taxon>Bacteria</taxon>
        <taxon>Pseudomonadati</taxon>
        <taxon>Pseudomonadota</taxon>
        <taxon>Gammaproteobacteria</taxon>
        <taxon>Alteromonadales</taxon>
        <taxon>Alteromonadaceae</taxon>
        <taxon>Alteromonas/Salinimonas group</taxon>
        <taxon>Alteromonas</taxon>
    </lineage>
</organism>
<name>A0ABV7K545_9ALTE</name>
<accession>A0ABV7K545</accession>
<dbReference type="Proteomes" id="UP001595477">
    <property type="component" value="Unassembled WGS sequence"/>
</dbReference>
<keyword evidence="2" id="KW-1185">Reference proteome</keyword>
<dbReference type="EMBL" id="JBHRSX010000097">
    <property type="protein sequence ID" value="MFC3203723.1"/>
    <property type="molecule type" value="Genomic_DNA"/>
</dbReference>
<comment type="caution">
    <text evidence="1">The sequence shown here is derived from an EMBL/GenBank/DDBJ whole genome shotgun (WGS) entry which is preliminary data.</text>
</comment>
<dbReference type="RefSeq" id="WP_123323616.1">
    <property type="nucleotide sequence ID" value="NZ_JBHRSX010000097.1"/>
</dbReference>
<gene>
    <name evidence="1" type="ORF">ACFOEW_18100</name>
</gene>
<dbReference type="Gene3D" id="3.10.450.50">
    <property type="match status" value="1"/>
</dbReference>
<protein>
    <recommendedName>
        <fullName evidence="3">Nuclear transport factor 2 family protein</fullName>
    </recommendedName>
</protein>
<evidence type="ECO:0000313" key="2">
    <source>
        <dbReference type="Proteomes" id="UP001595477"/>
    </source>
</evidence>